<organism evidence="1 2">
    <name type="scientific">Pectobacterium zantedeschiae</name>
    <dbReference type="NCBI Taxonomy" id="2034769"/>
    <lineage>
        <taxon>Bacteria</taxon>
        <taxon>Pseudomonadati</taxon>
        <taxon>Pseudomonadota</taxon>
        <taxon>Gammaproteobacteria</taxon>
        <taxon>Enterobacterales</taxon>
        <taxon>Pectobacteriaceae</taxon>
        <taxon>Pectobacterium</taxon>
    </lineage>
</organism>
<dbReference type="Proteomes" id="UP001138460">
    <property type="component" value="Unassembled WGS sequence"/>
</dbReference>
<proteinExistence type="predicted"/>
<gene>
    <name evidence="1" type="ORF">CLR69_19305</name>
</gene>
<reference evidence="1 2" key="1">
    <citation type="journal article" date="2018" name="Syst. Appl. Microbiol.">
        <title>Pectobacterium zantedeschiae sp. nov. a new species of a soft rot pathogen isolated from Calla lily (Zantedeschia spp.).</title>
        <authorList>
            <person name="Waleron M."/>
            <person name="Misztak A."/>
            <person name="Waleron M."/>
            <person name="Franczuk M."/>
            <person name="Jonca J."/>
            <person name="Wielgomas B."/>
            <person name="Mikicinski A."/>
            <person name="Popovic T."/>
            <person name="Waleron K."/>
        </authorList>
    </citation>
    <scope>NUCLEOTIDE SEQUENCE [LARGE SCALE GENOMIC DNA]</scope>
    <source>
        <strain evidence="1 2">9M</strain>
    </source>
</reference>
<protein>
    <submittedName>
        <fullName evidence="1">Uncharacterized protein</fullName>
    </submittedName>
</protein>
<evidence type="ECO:0000313" key="2">
    <source>
        <dbReference type="Proteomes" id="UP001138460"/>
    </source>
</evidence>
<dbReference type="EMBL" id="NWTM01000004">
    <property type="protein sequence ID" value="RYC39911.1"/>
    <property type="molecule type" value="Genomic_DNA"/>
</dbReference>
<accession>A0A9X8P3S2</accession>
<evidence type="ECO:0000313" key="1">
    <source>
        <dbReference type="EMBL" id="RYC39911.1"/>
    </source>
</evidence>
<name>A0A9X8P3S2_9GAMM</name>
<dbReference type="OrthoDB" id="6421548at2"/>
<sequence>MGRLKRRAPHDPWLLAKLCRYAVPSAFMTPFRADCDALPARHSLSRRPCRSLGGHAHRCIIFTPDNVNPHNNLRIYV</sequence>
<dbReference type="AlphaFoldDB" id="A0A9X8P3S2"/>
<comment type="caution">
    <text evidence="1">The sequence shown here is derived from an EMBL/GenBank/DDBJ whole genome shotgun (WGS) entry which is preliminary data.</text>
</comment>
<keyword evidence="2" id="KW-1185">Reference proteome</keyword>